<dbReference type="OMA" id="DCHFLHV"/>
<dbReference type="Pfam" id="PF24681">
    <property type="entry name" value="Kelch_KLHDC2_KLHL20_DRC7"/>
    <property type="match status" value="1"/>
</dbReference>
<name>A0A087SWW9_STEMI</name>
<evidence type="ECO:0000256" key="1">
    <source>
        <dbReference type="ARBA" id="ARBA00004797"/>
    </source>
</evidence>
<dbReference type="OrthoDB" id="203237at2759"/>
<dbReference type="Proteomes" id="UP000054359">
    <property type="component" value="Unassembled WGS sequence"/>
</dbReference>
<dbReference type="Gene3D" id="3.40.50.150">
    <property type="entry name" value="Vaccinia Virus protein VP39"/>
    <property type="match status" value="1"/>
</dbReference>
<comment type="pathway">
    <text evidence="1">tRNA modification; wybutosine-tRNA(Phe) biosynthesis.</text>
</comment>
<dbReference type="STRING" id="407821.A0A087SWW9"/>
<comment type="similarity">
    <text evidence="2">Belongs to the methyltransferase superfamily. LCMT family.</text>
</comment>
<keyword evidence="3" id="KW-0949">S-adenosyl-L-methionine</keyword>
<dbReference type="GO" id="GO:0008175">
    <property type="term" value="F:tRNA methyltransferase activity"/>
    <property type="evidence" value="ECO:0007669"/>
    <property type="project" value="TreeGrafter"/>
</dbReference>
<dbReference type="GO" id="GO:0030488">
    <property type="term" value="P:tRNA methylation"/>
    <property type="evidence" value="ECO:0007669"/>
    <property type="project" value="TreeGrafter"/>
</dbReference>
<keyword evidence="4" id="KW-0489">Methyltransferase</keyword>
<evidence type="ECO:0000256" key="2">
    <source>
        <dbReference type="ARBA" id="ARBA00010703"/>
    </source>
</evidence>
<dbReference type="EMBL" id="KK112331">
    <property type="protein sequence ID" value="KFM57358.1"/>
    <property type="molecule type" value="Genomic_DNA"/>
</dbReference>
<gene>
    <name evidence="4" type="ORF">X975_03386</name>
</gene>
<feature type="non-terminal residue" evidence="4">
    <location>
        <position position="408"/>
    </location>
</feature>
<reference evidence="4 5" key="1">
    <citation type="submission" date="2013-11" db="EMBL/GenBank/DDBJ databases">
        <title>Genome sequencing of Stegodyphus mimosarum.</title>
        <authorList>
            <person name="Bechsgaard J."/>
        </authorList>
    </citation>
    <scope>NUCLEOTIDE SEQUENCE [LARGE SCALE GENOMIC DNA]</scope>
</reference>
<dbReference type="Gene3D" id="2.120.10.80">
    <property type="entry name" value="Kelch-type beta propeller"/>
    <property type="match status" value="2"/>
</dbReference>
<evidence type="ECO:0000313" key="5">
    <source>
        <dbReference type="Proteomes" id="UP000054359"/>
    </source>
</evidence>
<keyword evidence="5" id="KW-1185">Reference proteome</keyword>
<proteinExistence type="inferred from homology"/>
<accession>A0A087SWW9</accession>
<dbReference type="PANTHER" id="PTHR46529:SF1">
    <property type="entry name" value="TRNA WYBUTOSINE-SYNTHESIZING PROTEIN 4"/>
    <property type="match status" value="1"/>
</dbReference>
<protein>
    <submittedName>
        <fullName evidence="4">Leucine carboxyl methyltransferase 2</fullName>
    </submittedName>
</protein>
<dbReference type="InterPro" id="IPR029063">
    <property type="entry name" value="SAM-dependent_MTases_sf"/>
</dbReference>
<evidence type="ECO:0000313" key="4">
    <source>
        <dbReference type="EMBL" id="KFM57358.1"/>
    </source>
</evidence>
<dbReference type="InterPro" id="IPR015915">
    <property type="entry name" value="Kelch-typ_b-propeller"/>
</dbReference>
<dbReference type="SUPFAM" id="SSF117281">
    <property type="entry name" value="Kelch motif"/>
    <property type="match status" value="2"/>
</dbReference>
<evidence type="ECO:0000256" key="3">
    <source>
        <dbReference type="ARBA" id="ARBA00022691"/>
    </source>
</evidence>
<sequence>MGWSKCVATDMFSFFMNFPIEEKERIKTLEVFDEYEMWHEKCHHYVMIWACQGTVSVPHIFQPKILANTCFNTSDTKVKKLKWKLKQADVLLHRFGHQTVLLSPSYLLISGGFGEHEKKHERLSGIIVYDLISEKCSSVSFLDDQNLLGKRMFHTATKLHNGNIVIIGGRSAPYKANGNVIVLSRNLQSEKEQTIYSTVKTIEPMSEALNNVFVFTVQKCIAFPLPTWRHSASLVHVEGIEKIVVFGGCTANQICTDSCYVLNTHTWSWTQICSQEHSPSSRHSHSSVAYEKKTVIITGGLSGDETILNSVHAFDAEKCQWSTLQISGLLPRYSHTSHVWENYIILVGGVTSLNGFTLGIGIINLITLMAIEISSPIQDPEYPILLCNHCSCIYEDHILIIGGGGNCF</sequence>
<keyword evidence="4" id="KW-0808">Transferase</keyword>
<organism evidence="4 5">
    <name type="scientific">Stegodyphus mimosarum</name>
    <name type="common">African social velvet spider</name>
    <dbReference type="NCBI Taxonomy" id="407821"/>
    <lineage>
        <taxon>Eukaryota</taxon>
        <taxon>Metazoa</taxon>
        <taxon>Ecdysozoa</taxon>
        <taxon>Arthropoda</taxon>
        <taxon>Chelicerata</taxon>
        <taxon>Arachnida</taxon>
        <taxon>Araneae</taxon>
        <taxon>Araneomorphae</taxon>
        <taxon>Entelegynae</taxon>
        <taxon>Eresoidea</taxon>
        <taxon>Eresidae</taxon>
        <taxon>Stegodyphus</taxon>
    </lineage>
</organism>
<dbReference type="GO" id="GO:0031591">
    <property type="term" value="P:wybutosine biosynthetic process"/>
    <property type="evidence" value="ECO:0007669"/>
    <property type="project" value="TreeGrafter"/>
</dbReference>
<dbReference type="AlphaFoldDB" id="A0A087SWW9"/>
<dbReference type="UniPathway" id="UPA00375"/>
<dbReference type="PANTHER" id="PTHR46529">
    <property type="entry name" value="TRNA WYBUTOSINE-SYNTHESIZING PROTEIN 4"/>
    <property type="match status" value="1"/>
</dbReference>